<evidence type="ECO:0008006" key="4">
    <source>
        <dbReference type="Google" id="ProtNLM"/>
    </source>
</evidence>
<dbReference type="EMBL" id="AJIL01000228">
    <property type="protein sequence ID" value="KNE90929.1"/>
    <property type="molecule type" value="Genomic_DNA"/>
</dbReference>
<dbReference type="AlphaFoldDB" id="A0A0L0UW21"/>
<accession>A0A0L0UW21</accession>
<feature type="compositionally biased region" description="Polar residues" evidence="1">
    <location>
        <begin position="134"/>
        <end position="143"/>
    </location>
</feature>
<reference evidence="3" key="1">
    <citation type="submission" date="2014-03" db="EMBL/GenBank/DDBJ databases">
        <title>The Genome Sequence of Puccinia striiformis f. sp. tritici PST-78.</title>
        <authorList>
            <consortium name="The Broad Institute Genome Sequencing Platform"/>
            <person name="Cuomo C."/>
            <person name="Hulbert S."/>
            <person name="Chen X."/>
            <person name="Walker B."/>
            <person name="Young S.K."/>
            <person name="Zeng Q."/>
            <person name="Gargeya S."/>
            <person name="Fitzgerald M."/>
            <person name="Haas B."/>
            <person name="Abouelleil A."/>
            <person name="Alvarado L."/>
            <person name="Arachchi H.M."/>
            <person name="Berlin A.M."/>
            <person name="Chapman S.B."/>
            <person name="Goldberg J."/>
            <person name="Griggs A."/>
            <person name="Gujja S."/>
            <person name="Hansen M."/>
            <person name="Howarth C."/>
            <person name="Imamovic A."/>
            <person name="Larimer J."/>
            <person name="McCowan C."/>
            <person name="Montmayeur A."/>
            <person name="Murphy C."/>
            <person name="Neiman D."/>
            <person name="Pearson M."/>
            <person name="Priest M."/>
            <person name="Roberts A."/>
            <person name="Saif S."/>
            <person name="Shea T."/>
            <person name="Sisk P."/>
            <person name="Sykes S."/>
            <person name="Wortman J."/>
            <person name="Nusbaum C."/>
            <person name="Birren B."/>
        </authorList>
    </citation>
    <scope>NUCLEOTIDE SEQUENCE [LARGE SCALE GENOMIC DNA]</scope>
    <source>
        <strain evidence="3">race PST-78</strain>
    </source>
</reference>
<evidence type="ECO:0000313" key="3">
    <source>
        <dbReference type="Proteomes" id="UP000054564"/>
    </source>
</evidence>
<protein>
    <recommendedName>
        <fullName evidence="4">HAT C-terminal dimerisation domain-containing protein</fullName>
    </recommendedName>
</protein>
<feature type="region of interest" description="Disordered" evidence="1">
    <location>
        <begin position="121"/>
        <end position="143"/>
    </location>
</feature>
<evidence type="ECO:0000256" key="1">
    <source>
        <dbReference type="SAM" id="MobiDB-lite"/>
    </source>
</evidence>
<gene>
    <name evidence="2" type="ORF">PSTG_15624</name>
</gene>
<organism evidence="2 3">
    <name type="scientific">Puccinia striiformis f. sp. tritici PST-78</name>
    <dbReference type="NCBI Taxonomy" id="1165861"/>
    <lineage>
        <taxon>Eukaryota</taxon>
        <taxon>Fungi</taxon>
        <taxon>Dikarya</taxon>
        <taxon>Basidiomycota</taxon>
        <taxon>Pucciniomycotina</taxon>
        <taxon>Pucciniomycetes</taxon>
        <taxon>Pucciniales</taxon>
        <taxon>Pucciniaceae</taxon>
        <taxon>Puccinia</taxon>
    </lineage>
</organism>
<name>A0A0L0UW21_9BASI</name>
<comment type="caution">
    <text evidence="2">The sequence shown here is derived from an EMBL/GenBank/DDBJ whole genome shotgun (WGS) entry which is preliminary data.</text>
</comment>
<evidence type="ECO:0000313" key="2">
    <source>
        <dbReference type="EMBL" id="KNE90929.1"/>
    </source>
</evidence>
<dbReference type="Proteomes" id="UP000054564">
    <property type="component" value="Unassembled WGS sequence"/>
</dbReference>
<proteinExistence type="predicted"/>
<sequence length="143" mass="16127">MEFGRKAIATEVDLLYIAHKDHLQARLKGMKYLSFTLDAWTSPNTKAFMAITVHGITRNWKMLDMLVGMPAVHGLPGEIRAQWLAKNKYPMKFTILDNEYPMNIHCQQSWLGWPHPSSYRVGPPDANPGAVPPSDSQTPGPLR</sequence>
<keyword evidence="3" id="KW-1185">Reference proteome</keyword>
<dbReference type="OrthoDB" id="2687121at2759"/>